<organism evidence="12 13">
    <name type="scientific">Diacronema lutheri</name>
    <name type="common">Unicellular marine alga</name>
    <name type="synonym">Monochrysis lutheri</name>
    <dbReference type="NCBI Taxonomy" id="2081491"/>
    <lineage>
        <taxon>Eukaryota</taxon>
        <taxon>Haptista</taxon>
        <taxon>Haptophyta</taxon>
        <taxon>Pavlovophyceae</taxon>
        <taxon>Pavlovales</taxon>
        <taxon>Pavlovaceae</taxon>
        <taxon>Diacronema</taxon>
    </lineage>
</organism>
<dbReference type="CDD" id="cd07250">
    <property type="entry name" value="HPPD_C_like"/>
    <property type="match status" value="1"/>
</dbReference>
<evidence type="ECO:0000313" key="12">
    <source>
        <dbReference type="EMBL" id="KAG8469186.1"/>
    </source>
</evidence>
<dbReference type="InterPro" id="IPR029068">
    <property type="entry name" value="Glyas_Bleomycin-R_OHBP_Dase"/>
</dbReference>
<dbReference type="InterPro" id="IPR041735">
    <property type="entry name" value="4OHPhenylPyrv_dOase_C"/>
</dbReference>
<dbReference type="Pfam" id="PF00903">
    <property type="entry name" value="Glyoxalase"/>
    <property type="match status" value="2"/>
</dbReference>
<evidence type="ECO:0000256" key="2">
    <source>
        <dbReference type="ARBA" id="ARBA00005877"/>
    </source>
</evidence>
<feature type="binding site" evidence="10">
    <location>
        <position position="200"/>
    </location>
    <ligand>
        <name>Fe cation</name>
        <dbReference type="ChEBI" id="CHEBI:24875"/>
    </ligand>
</feature>
<evidence type="ECO:0000256" key="1">
    <source>
        <dbReference type="ARBA" id="ARBA00005162"/>
    </source>
</evidence>
<dbReference type="InterPro" id="IPR004360">
    <property type="entry name" value="Glyas_Fos-R_dOase_dom"/>
</dbReference>
<keyword evidence="8" id="KW-0585">Phenylalanine catabolism</keyword>
<evidence type="ECO:0000256" key="10">
    <source>
        <dbReference type="PIRSR" id="PIRSR009283-1"/>
    </source>
</evidence>
<dbReference type="InterPro" id="IPR041736">
    <property type="entry name" value="4OHPhenylPyrv_dOase_N"/>
</dbReference>
<feature type="binding site" evidence="10">
    <location>
        <position position="329"/>
    </location>
    <ligand>
        <name>Fe cation</name>
        <dbReference type="ChEBI" id="CHEBI:24875"/>
    </ligand>
</feature>
<dbReference type="GO" id="GO:0006572">
    <property type="term" value="P:L-tyrosine catabolic process"/>
    <property type="evidence" value="ECO:0007669"/>
    <property type="project" value="UniProtKB-KW"/>
</dbReference>
<reference evidence="12" key="1">
    <citation type="submission" date="2021-05" db="EMBL/GenBank/DDBJ databases">
        <title>The genome of the haptophyte Pavlova lutheri (Diacronema luteri, Pavlovales) - a model for lipid biosynthesis in eukaryotic algae.</title>
        <authorList>
            <person name="Hulatt C.J."/>
            <person name="Posewitz M.C."/>
        </authorList>
    </citation>
    <scope>NUCLEOTIDE SEQUENCE</scope>
    <source>
        <strain evidence="12">NIVA-4/92</strain>
    </source>
</reference>
<sequence length="385" mass="40760">MAKLVGYANFKRSNPMTDRFDMRAFHHVEFLCGDAQTTAARWSYALGMPLVARSDLSTGNTRFASHVIGSGSIRFVFTAPTSSSDALDDAHPSVTTTPRAMREYVARHGLSAVAVAIHVEDAREAFERAVAGGAKPAMPPRTTPADGGCVVSEVLLHADGDALLRFVSGASADGATGFLPGYAPTGAALDETYGFVRLDHVVSNVAQLLPAVDYLIKAVGLHQFAEFTAEDVGTPFSGLNSMVLASNNESVLLPLNEPTTGSARKSQIQTYLEQHDGPGVQHIAIKTDDIFATAELCDELGILADRDDQGVLLQIFTKPIGDRATLFLEVIQRIGCDEGGAVEQKGGCGGFGKGNFHELFRAIEELETRAGINTAASPPRPSAGA</sequence>
<dbReference type="Gene3D" id="3.10.180.10">
    <property type="entry name" value="2,3-Dihydroxybiphenyl 1,2-Dioxygenase, domain 1"/>
    <property type="match status" value="3"/>
</dbReference>
<evidence type="ECO:0000256" key="6">
    <source>
        <dbReference type="ARBA" id="ARBA00022878"/>
    </source>
</evidence>
<dbReference type="PROSITE" id="PS51819">
    <property type="entry name" value="VOC"/>
    <property type="match status" value="2"/>
</dbReference>
<gene>
    <name evidence="12" type="ORF">KFE25_007704</name>
</gene>
<dbReference type="EMBL" id="JAGTXO010000003">
    <property type="protein sequence ID" value="KAG8469186.1"/>
    <property type="molecule type" value="Genomic_DNA"/>
</dbReference>
<dbReference type="PANTHER" id="PTHR11959:SF1">
    <property type="entry name" value="4-HYDROXYPHENYLPYRUVATE DIOXYGENASE"/>
    <property type="match status" value="1"/>
</dbReference>
<dbReference type="AlphaFoldDB" id="A0A8J5XUF4"/>
<evidence type="ECO:0000256" key="3">
    <source>
        <dbReference type="ARBA" id="ARBA00013222"/>
    </source>
</evidence>
<keyword evidence="7 10" id="KW-0408">Iron</keyword>
<evidence type="ECO:0000259" key="11">
    <source>
        <dbReference type="PROSITE" id="PS51819"/>
    </source>
</evidence>
<protein>
    <recommendedName>
        <fullName evidence="3 9">4-hydroxyphenylpyruvate dioxygenase</fullName>
    </recommendedName>
</protein>
<dbReference type="OMA" id="DPFPVKG"/>
<accession>A0A8J5XUF4</accession>
<evidence type="ECO:0000256" key="5">
    <source>
        <dbReference type="ARBA" id="ARBA00022737"/>
    </source>
</evidence>
<dbReference type="InterPro" id="IPR005956">
    <property type="entry name" value="4OHPhenylPyrv_dOase"/>
</dbReference>
<keyword evidence="6" id="KW-0828">Tyrosine catabolism</keyword>
<dbReference type="GO" id="GO:0046872">
    <property type="term" value="F:metal ion binding"/>
    <property type="evidence" value="ECO:0007669"/>
    <property type="project" value="UniProtKB-KW"/>
</dbReference>
<comment type="similarity">
    <text evidence="2 9">Belongs to the 4HPPD family.</text>
</comment>
<evidence type="ECO:0000313" key="13">
    <source>
        <dbReference type="Proteomes" id="UP000751190"/>
    </source>
</evidence>
<dbReference type="OrthoDB" id="414569at2759"/>
<dbReference type="PANTHER" id="PTHR11959">
    <property type="entry name" value="4-HYDROXYPHENYLPYRUVATE DIOXYGENASE"/>
    <property type="match status" value="1"/>
</dbReference>
<dbReference type="SUPFAM" id="SSF54593">
    <property type="entry name" value="Glyoxalase/Bleomycin resistance protein/Dihydroxybiphenyl dioxygenase"/>
    <property type="match status" value="1"/>
</dbReference>
<evidence type="ECO:0000256" key="4">
    <source>
        <dbReference type="ARBA" id="ARBA00022723"/>
    </source>
</evidence>
<dbReference type="CDD" id="cd08342">
    <property type="entry name" value="HPPD_N_like"/>
    <property type="match status" value="1"/>
</dbReference>
<keyword evidence="4 10" id="KW-0479">Metal-binding</keyword>
<dbReference type="GO" id="GO:0003868">
    <property type="term" value="F:4-hydroxyphenylpyruvate dioxygenase activity"/>
    <property type="evidence" value="ECO:0007669"/>
    <property type="project" value="InterPro"/>
</dbReference>
<dbReference type="Proteomes" id="UP000751190">
    <property type="component" value="Unassembled WGS sequence"/>
</dbReference>
<dbReference type="PIRSF" id="PIRSF009283">
    <property type="entry name" value="HPP_dOase"/>
    <property type="match status" value="1"/>
</dbReference>
<evidence type="ECO:0000256" key="7">
    <source>
        <dbReference type="ARBA" id="ARBA00023004"/>
    </source>
</evidence>
<proteinExistence type="inferred from homology"/>
<feature type="domain" description="VOC" evidence="11">
    <location>
        <begin position="24"/>
        <end position="169"/>
    </location>
</feature>
<evidence type="ECO:0000256" key="9">
    <source>
        <dbReference type="PIRNR" id="PIRNR009283"/>
    </source>
</evidence>
<dbReference type="InterPro" id="IPR037523">
    <property type="entry name" value="VOC_core"/>
</dbReference>
<dbReference type="GO" id="GO:0006559">
    <property type="term" value="P:L-phenylalanine catabolic process"/>
    <property type="evidence" value="ECO:0007669"/>
    <property type="project" value="UniProtKB-KW"/>
</dbReference>
<evidence type="ECO:0000256" key="8">
    <source>
        <dbReference type="ARBA" id="ARBA00023232"/>
    </source>
</evidence>
<keyword evidence="13" id="KW-1185">Reference proteome</keyword>
<feature type="domain" description="VOC" evidence="11">
    <location>
        <begin position="197"/>
        <end position="333"/>
    </location>
</feature>
<feature type="binding site" evidence="10">
    <location>
        <position position="282"/>
    </location>
    <ligand>
        <name>Fe cation</name>
        <dbReference type="ChEBI" id="CHEBI:24875"/>
    </ligand>
</feature>
<comment type="cofactor">
    <cofactor evidence="10">
        <name>Fe cation</name>
        <dbReference type="ChEBI" id="CHEBI:24875"/>
    </cofactor>
    <text evidence="10">Binds 1 Fe cation per subunit.</text>
</comment>
<comment type="caution">
    <text evidence="12">The sequence shown here is derived from an EMBL/GenBank/DDBJ whole genome shotgun (WGS) entry which is preliminary data.</text>
</comment>
<comment type="pathway">
    <text evidence="1">Amino-acid degradation; L-phenylalanine degradation; acetoacetate and fumarate from L-phenylalanine: step 3/6.</text>
</comment>
<name>A0A8J5XUF4_DIALT</name>
<keyword evidence="5" id="KW-0677">Repeat</keyword>